<sequence>MAYEFRPNPRESTELLPSMSYLLLASNSVGTIIRAYSTGRNWLLAFIFLIYSSFFLLEYCFSAYHRLPRNEKSGRKNFLAVAIWCLVTVIMFGFTYQFTPFFSFAAAAPLYAIAVAGSAIIFYVYIIYDGDEECSNRCSENASDRNVIFCGEQLEIIFEKI</sequence>
<keyword evidence="1" id="KW-1133">Transmembrane helix</keyword>
<protein>
    <recommendedName>
        <fullName evidence="4">MARVEL domain-containing protein</fullName>
    </recommendedName>
</protein>
<dbReference type="InterPro" id="IPR045501">
    <property type="entry name" value="DUF6490"/>
</dbReference>
<evidence type="ECO:0000256" key="1">
    <source>
        <dbReference type="SAM" id="Phobius"/>
    </source>
</evidence>
<evidence type="ECO:0000313" key="2">
    <source>
        <dbReference type="EMBL" id="KAL3526487.1"/>
    </source>
</evidence>
<feature type="transmembrane region" description="Helical" evidence="1">
    <location>
        <begin position="104"/>
        <end position="128"/>
    </location>
</feature>
<reference evidence="2 3" key="1">
    <citation type="submission" date="2024-11" db="EMBL/GenBank/DDBJ databases">
        <title>A near-complete genome assembly of Cinchona calisaya.</title>
        <authorList>
            <person name="Lian D.C."/>
            <person name="Zhao X.W."/>
            <person name="Wei L."/>
        </authorList>
    </citation>
    <scope>NUCLEOTIDE SEQUENCE [LARGE SCALE GENOMIC DNA]</scope>
    <source>
        <tissue evidence="2">Nenye</tissue>
    </source>
</reference>
<feature type="transmembrane region" description="Helical" evidence="1">
    <location>
        <begin position="43"/>
        <end position="65"/>
    </location>
</feature>
<dbReference type="PANTHER" id="PTHR46610:SF20">
    <property type="entry name" value="OS05G0181300 PROTEIN"/>
    <property type="match status" value="1"/>
</dbReference>
<keyword evidence="1" id="KW-0472">Membrane</keyword>
<evidence type="ECO:0000313" key="3">
    <source>
        <dbReference type="Proteomes" id="UP001630127"/>
    </source>
</evidence>
<keyword evidence="1" id="KW-0812">Transmembrane</keyword>
<dbReference type="EMBL" id="JBJUIK010000005">
    <property type="protein sequence ID" value="KAL3526487.1"/>
    <property type="molecule type" value="Genomic_DNA"/>
</dbReference>
<comment type="caution">
    <text evidence="2">The sequence shown here is derived from an EMBL/GenBank/DDBJ whole genome shotgun (WGS) entry which is preliminary data.</text>
</comment>
<name>A0ABD3A7N2_9GENT</name>
<accession>A0ABD3A7N2</accession>
<keyword evidence="3" id="KW-1185">Reference proteome</keyword>
<organism evidence="2 3">
    <name type="scientific">Cinchona calisaya</name>
    <dbReference type="NCBI Taxonomy" id="153742"/>
    <lineage>
        <taxon>Eukaryota</taxon>
        <taxon>Viridiplantae</taxon>
        <taxon>Streptophyta</taxon>
        <taxon>Embryophyta</taxon>
        <taxon>Tracheophyta</taxon>
        <taxon>Spermatophyta</taxon>
        <taxon>Magnoliopsida</taxon>
        <taxon>eudicotyledons</taxon>
        <taxon>Gunneridae</taxon>
        <taxon>Pentapetalae</taxon>
        <taxon>asterids</taxon>
        <taxon>lamiids</taxon>
        <taxon>Gentianales</taxon>
        <taxon>Rubiaceae</taxon>
        <taxon>Cinchonoideae</taxon>
        <taxon>Cinchoneae</taxon>
        <taxon>Cinchona</taxon>
    </lineage>
</organism>
<evidence type="ECO:0008006" key="4">
    <source>
        <dbReference type="Google" id="ProtNLM"/>
    </source>
</evidence>
<dbReference type="PANTHER" id="PTHR46610">
    <property type="entry name" value="OS05G0181300 PROTEIN"/>
    <property type="match status" value="1"/>
</dbReference>
<feature type="transmembrane region" description="Helical" evidence="1">
    <location>
        <begin position="77"/>
        <end position="98"/>
    </location>
</feature>
<dbReference type="AlphaFoldDB" id="A0ABD3A7N2"/>
<proteinExistence type="predicted"/>
<dbReference type="Proteomes" id="UP001630127">
    <property type="component" value="Unassembled WGS sequence"/>
</dbReference>
<gene>
    <name evidence="2" type="ORF">ACH5RR_011143</name>
</gene>